<dbReference type="RefSeq" id="WP_011012165.1">
    <property type="nucleotide sequence ID" value="NC_003413.1"/>
</dbReference>
<reference evidence="1 2" key="1">
    <citation type="submission" date="2017-08" db="EMBL/GenBank/DDBJ databases">
        <title>Resequencing and Reannotation of the genome of Pyrococcus furiosus type strain DSM3638.</title>
        <authorList>
            <person name="Reichelt R.M."/>
            <person name="Bunk B."/>
        </authorList>
    </citation>
    <scope>NUCLEOTIDE SEQUENCE [LARGE SCALE GENOMIC DNA]</scope>
    <source>
        <strain evidence="1 2">DSM 3638</strain>
    </source>
</reference>
<sequence length="320" mass="37298">MVRYVIPLMLVTLIVNLVFALPESYDTNALLRLYDTNKEILSKFDYTPEIKREEITSELEHDNLVFAFEKLSKLSLTTIHILESKEGTIDSKEILEARISRVEYYLNLLPSNRKTLKIKEKINAAKEELKNGKIEIATNYTSEAYRLLDDVLTSGEPLEIDPKTRAIILLEKFNRTIIYATQIFIASGSNTSYEALYLQKLIERCDKLIESERYLEALYELEGNIGYVEMFQNELESIYVDYIKNRFETERKEYLIQLMLSLNRIKSLVKEAEKIELVEIASADLNLALKDVNLGRYETAYLRVRRASKILDYLVRTMEV</sequence>
<gene>
    <name evidence="1" type="ORF">PFDSM3638_05165</name>
</gene>
<dbReference type="GeneID" id="41712839"/>
<protein>
    <submittedName>
        <fullName evidence="1">Uncharacterized protein</fullName>
    </submittedName>
</protein>
<proteinExistence type="predicted"/>
<organism evidence="1 2">
    <name type="scientific">Pyrococcus furiosus (strain ATCC 43587 / DSM 3638 / JCM 8422 / Vc1)</name>
    <dbReference type="NCBI Taxonomy" id="186497"/>
    <lineage>
        <taxon>Archaea</taxon>
        <taxon>Methanobacteriati</taxon>
        <taxon>Methanobacteriota</taxon>
        <taxon>Thermococci</taxon>
        <taxon>Thermococcales</taxon>
        <taxon>Thermococcaceae</taxon>
        <taxon>Pyrococcus</taxon>
    </lineage>
</organism>
<evidence type="ECO:0000313" key="2">
    <source>
        <dbReference type="Proteomes" id="UP000324354"/>
    </source>
</evidence>
<dbReference type="AlphaFoldDB" id="A0A5C0XPU0"/>
<name>A0A5C0XPU0_PYRFU</name>
<dbReference type="EMBL" id="CP023154">
    <property type="protein sequence ID" value="QEK78691.1"/>
    <property type="molecule type" value="Genomic_DNA"/>
</dbReference>
<evidence type="ECO:0000313" key="1">
    <source>
        <dbReference type="EMBL" id="QEK78691.1"/>
    </source>
</evidence>
<dbReference type="GeneID" id="13301636"/>
<dbReference type="Proteomes" id="UP000324354">
    <property type="component" value="Chromosome"/>
</dbReference>
<accession>A0A5C0XPU0</accession>
<dbReference type="OrthoDB" id="86325at2157"/>